<dbReference type="NCBIfam" id="NF038353">
    <property type="entry name" value="FxLYD_dom"/>
    <property type="match status" value="1"/>
</dbReference>
<organism evidence="3 4">
    <name type="scientific">Streptomyces yaizuensis</name>
    <dbReference type="NCBI Taxonomy" id="2989713"/>
    <lineage>
        <taxon>Bacteria</taxon>
        <taxon>Bacillati</taxon>
        <taxon>Actinomycetota</taxon>
        <taxon>Actinomycetes</taxon>
        <taxon>Kitasatosporales</taxon>
        <taxon>Streptomycetaceae</taxon>
        <taxon>Streptomyces</taxon>
    </lineage>
</organism>
<keyword evidence="2" id="KW-0732">Signal</keyword>
<name>A0ABQ5P055_9ACTN</name>
<protein>
    <submittedName>
        <fullName evidence="3">FxLYD domain-containing protein</fullName>
    </submittedName>
</protein>
<evidence type="ECO:0000256" key="1">
    <source>
        <dbReference type="SAM" id="MobiDB-lite"/>
    </source>
</evidence>
<keyword evidence="4" id="KW-1185">Reference proteome</keyword>
<gene>
    <name evidence="3" type="ORF">SYYSPA8_16180</name>
</gene>
<evidence type="ECO:0000313" key="4">
    <source>
        <dbReference type="Proteomes" id="UP001291653"/>
    </source>
</evidence>
<dbReference type="RefSeq" id="WP_323447906.1">
    <property type="nucleotide sequence ID" value="NZ_BSBI01000006.1"/>
</dbReference>
<comment type="caution">
    <text evidence="3">The sequence shown here is derived from an EMBL/GenBank/DDBJ whole genome shotgun (WGS) entry which is preliminary data.</text>
</comment>
<feature type="chain" id="PRO_5045713823" evidence="2">
    <location>
        <begin position="29"/>
        <end position="193"/>
    </location>
</feature>
<dbReference type="InterPro" id="IPR047676">
    <property type="entry name" value="FxLYD_dom"/>
</dbReference>
<evidence type="ECO:0000313" key="3">
    <source>
        <dbReference type="EMBL" id="GLF95855.1"/>
    </source>
</evidence>
<dbReference type="EMBL" id="BSBI01000006">
    <property type="protein sequence ID" value="GLF95855.1"/>
    <property type="molecule type" value="Genomic_DNA"/>
</dbReference>
<reference evidence="3 4" key="1">
    <citation type="submission" date="2022-10" db="EMBL/GenBank/DDBJ databases">
        <title>Draft genome sequence of Streptomyces sp. YSPA8.</title>
        <authorList>
            <person name="Moriuchi R."/>
            <person name="Dohra H."/>
            <person name="Yamamura H."/>
            <person name="Kodani S."/>
        </authorList>
    </citation>
    <scope>NUCLEOTIDE SEQUENCE [LARGE SCALE GENOMIC DNA]</scope>
    <source>
        <strain evidence="3 4">YSPA8</strain>
    </source>
</reference>
<evidence type="ECO:0000256" key="2">
    <source>
        <dbReference type="SAM" id="SignalP"/>
    </source>
</evidence>
<feature type="signal peptide" evidence="2">
    <location>
        <begin position="1"/>
        <end position="28"/>
    </location>
</feature>
<proteinExistence type="predicted"/>
<dbReference type="Proteomes" id="UP001291653">
    <property type="component" value="Unassembled WGS sequence"/>
</dbReference>
<dbReference type="PROSITE" id="PS51257">
    <property type="entry name" value="PROKAR_LIPOPROTEIN"/>
    <property type="match status" value="1"/>
</dbReference>
<sequence length="193" mass="18963">MGGRGRGRDRWRRSAVAAGLAVALGAGAAGCSDNSVSSPSDLASKAASAGARVTSAASSAVAEASRAVESAGGKVTGAASQVASAVASATKEADRKLEEIKGGVNAKDAVTLGKPATGGDQKTSVKVTVRNTTDSAKSFAVRVDFTDSSGNLLDAVVADVKDVAGGATGTVDAISHRQLTGEVKAEVGTAVRY</sequence>
<feature type="region of interest" description="Disordered" evidence="1">
    <location>
        <begin position="29"/>
        <end position="49"/>
    </location>
</feature>
<accession>A0ABQ5P055</accession>
<feature type="compositionally biased region" description="Polar residues" evidence="1">
    <location>
        <begin position="32"/>
        <end position="41"/>
    </location>
</feature>